<comment type="caution">
    <text evidence="2">The sequence shown here is derived from an EMBL/GenBank/DDBJ whole genome shotgun (WGS) entry which is preliminary data.</text>
</comment>
<organism evidence="2 3">
    <name type="scientific">Sordaria brevicollis</name>
    <dbReference type="NCBI Taxonomy" id="83679"/>
    <lineage>
        <taxon>Eukaryota</taxon>
        <taxon>Fungi</taxon>
        <taxon>Dikarya</taxon>
        <taxon>Ascomycota</taxon>
        <taxon>Pezizomycotina</taxon>
        <taxon>Sordariomycetes</taxon>
        <taxon>Sordariomycetidae</taxon>
        <taxon>Sordariales</taxon>
        <taxon>Sordariaceae</taxon>
        <taxon>Sordaria</taxon>
    </lineage>
</organism>
<evidence type="ECO:0000313" key="2">
    <source>
        <dbReference type="EMBL" id="KAK3401534.1"/>
    </source>
</evidence>
<dbReference type="AlphaFoldDB" id="A0AAE0PKL0"/>
<dbReference type="Proteomes" id="UP001281003">
    <property type="component" value="Unassembled WGS sequence"/>
</dbReference>
<reference evidence="2" key="2">
    <citation type="submission" date="2023-07" db="EMBL/GenBank/DDBJ databases">
        <authorList>
            <consortium name="Lawrence Berkeley National Laboratory"/>
            <person name="Haridas S."/>
            <person name="Hensen N."/>
            <person name="Bonometti L."/>
            <person name="Westerberg I."/>
            <person name="Brannstrom I.O."/>
            <person name="Guillou S."/>
            <person name="Cros-Aarteil S."/>
            <person name="Calhoun S."/>
            <person name="Kuo A."/>
            <person name="Mondo S."/>
            <person name="Pangilinan J."/>
            <person name="Riley R."/>
            <person name="LaButti K."/>
            <person name="Andreopoulos B."/>
            <person name="Lipzen A."/>
            <person name="Chen C."/>
            <person name="Yanf M."/>
            <person name="Daum C."/>
            <person name="Ng V."/>
            <person name="Clum A."/>
            <person name="Steindorff A."/>
            <person name="Ohm R."/>
            <person name="Martin F."/>
            <person name="Silar P."/>
            <person name="Natvig D."/>
            <person name="Lalanne C."/>
            <person name="Gautier V."/>
            <person name="Ament-velasquez S.L."/>
            <person name="Kruys A."/>
            <person name="Hutchinson M.I."/>
            <person name="Powell A.J."/>
            <person name="Barry K."/>
            <person name="Miller A.N."/>
            <person name="Grigoriev I.V."/>
            <person name="Debuchy R."/>
            <person name="Gladieux P."/>
            <person name="Thoren M.H."/>
            <person name="Johannesson H."/>
        </authorList>
    </citation>
    <scope>NUCLEOTIDE SEQUENCE</scope>
    <source>
        <strain evidence="2">FGSC 1904</strain>
    </source>
</reference>
<feature type="compositionally biased region" description="Acidic residues" evidence="1">
    <location>
        <begin position="618"/>
        <end position="637"/>
    </location>
</feature>
<evidence type="ECO:0000313" key="3">
    <source>
        <dbReference type="Proteomes" id="UP001281003"/>
    </source>
</evidence>
<dbReference type="Pfam" id="PF11917">
    <property type="entry name" value="DUF3435"/>
    <property type="match status" value="1"/>
</dbReference>
<dbReference type="EMBL" id="JAUTDP010000002">
    <property type="protein sequence ID" value="KAK3401534.1"/>
    <property type="molecule type" value="Genomic_DNA"/>
</dbReference>
<sequence>MPPQAIPGVYTGAKRRSLAEEINNLSFDDEAIFKFFEEIDQISEESEGFRWHAVSTQKRQDRARQLYINMLKLTPRLGRPLLPEDFDDLEPAEQDKHLWPMDEKKLHAMGKIFIIGIGQFAKGRSHQSGVMSYSSYAQYRDAFMFWAHRTWNAADTPTATTPQYCRLKNKLTAAMRLVASKGMVRVATRSKLTYCNDVGMAELQMLVDYDLLNSRCKEVAEVHHLAWALGRICCFRPGSIGYSTPAHLKAGLFMKWRDVTILRGSEPGKFEIKLLVRSFKTNNPHDAHKASHKPELLRDQTFNIMPARNIDDMFLSAPHRFIAMAIRRRILKHYKTVDELFDGDRRQIMIKDEYLDCPVFLAAKPKGEGLTDQPVSTHGLSAYLKLRGIKVGLPEYINFYSLRRRSANELAKKGSIGIEAARLLLNHDPETRTLERYYIDPVRTMDVSALAFGHEPDDERMATRETELALNVLSDERKRAVFGPLLNATMNKLMASDPGFPKDANTTELRNYKRRVRWAAIKSLFSQATQQQLEEMTSADEQQRIARLKECSFTNSIIERAKEALANAPNISAQDDANNEDIDMGTGLFKVPKDQCESFPAEPDAESREENEITCGTEADESEGTADGPDTEDEPEKEVEYVVLARTFVKMLLEDSVQTDLQSNPVPCRFCIEDDTIPEDRRNKLYRRRDHLEKHEQSDIHTPFKKWMRLYERNYLDSPLKVAKQFPCPYCKELGINKSYASWRRLLDHLELDGDVNPASLRTADRRHRELQDADGWLDEDFFVFVEISTGRRASVASNSKRKFKRLCAEAGISVSDDQELATPINHEWNGAIVRGGNDDEEFANTRGLQSMVEPAQDPGYPIPNVKRQKKSVEELPDHSEDLADFYFDSEVHEKLNISATW</sequence>
<proteinExistence type="predicted"/>
<gene>
    <name evidence="2" type="ORF">B0T20DRAFT_492252</name>
</gene>
<feature type="region of interest" description="Disordered" evidence="1">
    <location>
        <begin position="594"/>
        <end position="637"/>
    </location>
</feature>
<reference evidence="2" key="1">
    <citation type="journal article" date="2023" name="Mol. Phylogenet. Evol.">
        <title>Genome-scale phylogeny and comparative genomics of the fungal order Sordariales.</title>
        <authorList>
            <person name="Hensen N."/>
            <person name="Bonometti L."/>
            <person name="Westerberg I."/>
            <person name="Brannstrom I.O."/>
            <person name="Guillou S."/>
            <person name="Cros-Aarteil S."/>
            <person name="Calhoun S."/>
            <person name="Haridas S."/>
            <person name="Kuo A."/>
            <person name="Mondo S."/>
            <person name="Pangilinan J."/>
            <person name="Riley R."/>
            <person name="LaButti K."/>
            <person name="Andreopoulos B."/>
            <person name="Lipzen A."/>
            <person name="Chen C."/>
            <person name="Yan M."/>
            <person name="Daum C."/>
            <person name="Ng V."/>
            <person name="Clum A."/>
            <person name="Steindorff A."/>
            <person name="Ohm R.A."/>
            <person name="Martin F."/>
            <person name="Silar P."/>
            <person name="Natvig D.O."/>
            <person name="Lalanne C."/>
            <person name="Gautier V."/>
            <person name="Ament-Velasquez S.L."/>
            <person name="Kruys A."/>
            <person name="Hutchinson M.I."/>
            <person name="Powell A.J."/>
            <person name="Barry K."/>
            <person name="Miller A.N."/>
            <person name="Grigoriev I.V."/>
            <person name="Debuchy R."/>
            <person name="Gladieux P."/>
            <person name="Hiltunen Thoren M."/>
            <person name="Johannesson H."/>
        </authorList>
    </citation>
    <scope>NUCLEOTIDE SEQUENCE</scope>
    <source>
        <strain evidence="2">FGSC 1904</strain>
    </source>
</reference>
<protein>
    <submittedName>
        <fullName evidence="2">Uncharacterized protein</fullName>
    </submittedName>
</protein>
<accession>A0AAE0PKL0</accession>
<evidence type="ECO:0000256" key="1">
    <source>
        <dbReference type="SAM" id="MobiDB-lite"/>
    </source>
</evidence>
<dbReference type="InterPro" id="IPR021842">
    <property type="entry name" value="DUF3435"/>
</dbReference>
<name>A0AAE0PKL0_SORBR</name>
<keyword evidence="3" id="KW-1185">Reference proteome</keyword>